<evidence type="ECO:0000313" key="1">
    <source>
        <dbReference type="EMBL" id="ARF07989.1"/>
    </source>
</evidence>
<organism evidence="1">
    <name type="scientific">Catovirus CTV1</name>
    <dbReference type="NCBI Taxonomy" id="1977631"/>
    <lineage>
        <taxon>Viruses</taxon>
        <taxon>Varidnaviria</taxon>
        <taxon>Bamfordvirae</taxon>
        <taxon>Nucleocytoviricota</taxon>
        <taxon>Megaviricetes</taxon>
        <taxon>Imitervirales</taxon>
        <taxon>Mimiviridae</taxon>
        <taxon>Klosneuvirinae</taxon>
        <taxon>Catovirus</taxon>
    </lineage>
</organism>
<dbReference type="EMBL" id="KY684083">
    <property type="protein sequence ID" value="ARF07989.1"/>
    <property type="molecule type" value="Genomic_DNA"/>
</dbReference>
<protein>
    <submittedName>
        <fullName evidence="1">Uncharacterized protein</fullName>
    </submittedName>
</protein>
<sequence length="31" mass="3624">MAIIVHFFNFSILIESNKNKSKKNVIISQFL</sequence>
<gene>
    <name evidence="1" type="ORF">Catovirus_1_39</name>
</gene>
<reference evidence="1" key="1">
    <citation type="journal article" date="2017" name="Science">
        <title>Giant viruses with an expanded complement of translation system components.</title>
        <authorList>
            <person name="Schulz F."/>
            <person name="Yutin N."/>
            <person name="Ivanova N.N."/>
            <person name="Ortega D.R."/>
            <person name="Lee T.K."/>
            <person name="Vierheilig J."/>
            <person name="Daims H."/>
            <person name="Horn M."/>
            <person name="Wagner M."/>
            <person name="Jensen G.J."/>
            <person name="Kyrpides N.C."/>
            <person name="Koonin E.V."/>
            <person name="Woyke T."/>
        </authorList>
    </citation>
    <scope>NUCLEOTIDE SEQUENCE</scope>
    <source>
        <strain evidence="1">CTV1</strain>
    </source>
</reference>
<accession>A0A1V0S8G0</accession>
<name>A0A1V0S8G0_9VIRU</name>
<proteinExistence type="predicted"/>